<name>A0A5B9EG75_9BACT</name>
<reference evidence="2 3" key="1">
    <citation type="submission" date="2019-08" db="EMBL/GenBank/DDBJ databases">
        <title>Complete genome sequence of Terriglobus albidus strain ORNL.</title>
        <authorList>
            <person name="Podar M."/>
        </authorList>
    </citation>
    <scope>NUCLEOTIDE SEQUENCE [LARGE SCALE GENOMIC DNA]</scope>
    <source>
        <strain evidence="2 3">ORNL</strain>
    </source>
</reference>
<keyword evidence="3" id="KW-1185">Reference proteome</keyword>
<dbReference type="Proteomes" id="UP000321820">
    <property type="component" value="Chromosome"/>
</dbReference>
<dbReference type="SUPFAM" id="SSF53335">
    <property type="entry name" value="S-adenosyl-L-methionine-dependent methyltransferases"/>
    <property type="match status" value="1"/>
</dbReference>
<dbReference type="OrthoDB" id="117239at2"/>
<proteinExistence type="predicted"/>
<dbReference type="InterPro" id="IPR041698">
    <property type="entry name" value="Methyltransf_25"/>
</dbReference>
<dbReference type="GO" id="GO:0032259">
    <property type="term" value="P:methylation"/>
    <property type="evidence" value="ECO:0007669"/>
    <property type="project" value="UniProtKB-KW"/>
</dbReference>
<dbReference type="KEGG" id="talb:FTW19_06615"/>
<dbReference type="GO" id="GO:0008168">
    <property type="term" value="F:methyltransferase activity"/>
    <property type="evidence" value="ECO:0007669"/>
    <property type="project" value="UniProtKB-KW"/>
</dbReference>
<keyword evidence="2" id="KW-0489">Methyltransferase</keyword>
<dbReference type="Pfam" id="PF13649">
    <property type="entry name" value="Methyltransf_25"/>
    <property type="match status" value="1"/>
</dbReference>
<evidence type="ECO:0000313" key="3">
    <source>
        <dbReference type="Proteomes" id="UP000321820"/>
    </source>
</evidence>
<dbReference type="AlphaFoldDB" id="A0A5B9EG75"/>
<evidence type="ECO:0000313" key="2">
    <source>
        <dbReference type="EMBL" id="QEE31223.1"/>
    </source>
</evidence>
<dbReference type="EMBL" id="CP042806">
    <property type="protein sequence ID" value="QEE31223.1"/>
    <property type="molecule type" value="Genomic_DNA"/>
</dbReference>
<dbReference type="InterPro" id="IPR029063">
    <property type="entry name" value="SAM-dependent_MTases_sf"/>
</dbReference>
<dbReference type="CDD" id="cd02440">
    <property type="entry name" value="AdoMet_MTases"/>
    <property type="match status" value="1"/>
</dbReference>
<organism evidence="2 3">
    <name type="scientific">Terriglobus albidus</name>
    <dbReference type="NCBI Taxonomy" id="1592106"/>
    <lineage>
        <taxon>Bacteria</taxon>
        <taxon>Pseudomonadati</taxon>
        <taxon>Acidobacteriota</taxon>
        <taxon>Terriglobia</taxon>
        <taxon>Terriglobales</taxon>
        <taxon>Acidobacteriaceae</taxon>
        <taxon>Terriglobus</taxon>
    </lineage>
</organism>
<evidence type="ECO:0000259" key="1">
    <source>
        <dbReference type="Pfam" id="PF13649"/>
    </source>
</evidence>
<protein>
    <submittedName>
        <fullName evidence="2">Class I SAM-dependent methyltransferase</fullName>
    </submittedName>
</protein>
<accession>A0A5B9EG75</accession>
<sequence>MEWFSFGPLLHRTRSAWLRELLESRSALVLGDGDGRFTRDLLSANPQMHVHAVDLSAAMLQELRLRCTPYANRLVTTQANALNFVPDAAYDLVATHFFLDCLSTTEVEQLVQTLLLSLTDNARWLVSDFQIPQQGAIRPIAALVTRTLYAAFRLLTGLRANRLPDYASLLQRAGMVCIRRRVFLGGILISELWQRL</sequence>
<dbReference type="Gene3D" id="3.40.50.150">
    <property type="entry name" value="Vaccinia Virus protein VP39"/>
    <property type="match status" value="1"/>
</dbReference>
<keyword evidence="2" id="KW-0808">Transferase</keyword>
<feature type="domain" description="Methyltransferase" evidence="1">
    <location>
        <begin position="28"/>
        <end position="115"/>
    </location>
</feature>
<gene>
    <name evidence="2" type="ORF">FTW19_06615</name>
</gene>